<dbReference type="InterPro" id="IPR051092">
    <property type="entry name" value="FYVE_RhoGEF_PH"/>
</dbReference>
<dbReference type="Gene3D" id="3.30.40.10">
    <property type="entry name" value="Zinc/RING finger domain, C3HC4 (zinc finger)"/>
    <property type="match status" value="1"/>
</dbReference>
<feature type="domain" description="DH" evidence="11">
    <location>
        <begin position="215"/>
        <end position="535"/>
    </location>
</feature>
<evidence type="ECO:0000256" key="8">
    <source>
        <dbReference type="PROSITE-ProRule" id="PRU00091"/>
    </source>
</evidence>
<protein>
    <submittedName>
        <fullName evidence="13">RHTO0S17e00826g1_1</fullName>
    </submittedName>
</protein>
<dbReference type="Gene3D" id="2.30.29.30">
    <property type="entry name" value="Pleckstrin-homology domain (PH domain)/Phosphotyrosine-binding domain (PTB)"/>
    <property type="match status" value="1"/>
</dbReference>
<evidence type="ECO:0000259" key="11">
    <source>
        <dbReference type="PROSITE" id="PS50010"/>
    </source>
</evidence>
<dbReference type="PROSITE" id="PS50003">
    <property type="entry name" value="PH_DOMAIN"/>
    <property type="match status" value="1"/>
</dbReference>
<feature type="compositionally biased region" description="Low complexity" evidence="9">
    <location>
        <begin position="153"/>
        <end position="169"/>
    </location>
</feature>
<dbReference type="GO" id="GO:0005856">
    <property type="term" value="C:cytoskeleton"/>
    <property type="evidence" value="ECO:0007669"/>
    <property type="project" value="UniProtKB-SubCell"/>
</dbReference>
<gene>
    <name evidence="13" type="ORF">RHTO0S_17e00826g</name>
</gene>
<evidence type="ECO:0000313" key="13">
    <source>
        <dbReference type="EMBL" id="CDR48305.1"/>
    </source>
</evidence>
<dbReference type="PANTHER" id="PTHR12673:SF270">
    <property type="entry name" value="FYVE-TYPE DOMAIN-CONTAINING PROTEIN"/>
    <property type="match status" value="1"/>
</dbReference>
<feature type="compositionally biased region" description="Polar residues" evidence="9">
    <location>
        <begin position="404"/>
        <end position="414"/>
    </location>
</feature>
<dbReference type="InterPro" id="IPR000219">
    <property type="entry name" value="DH_dom"/>
</dbReference>
<dbReference type="GO" id="GO:0008270">
    <property type="term" value="F:zinc ion binding"/>
    <property type="evidence" value="ECO:0007669"/>
    <property type="project" value="UniProtKB-KW"/>
</dbReference>
<feature type="compositionally biased region" description="Polar residues" evidence="9">
    <location>
        <begin position="267"/>
        <end position="278"/>
    </location>
</feature>
<dbReference type="InterPro" id="IPR055251">
    <property type="entry name" value="SOS1_NGEF_PH"/>
</dbReference>
<dbReference type="AlphaFoldDB" id="A0A061BMJ5"/>
<feature type="domain" description="FYVE-type" evidence="12">
    <location>
        <begin position="859"/>
        <end position="932"/>
    </location>
</feature>
<feature type="compositionally biased region" description="Pro residues" evidence="9">
    <location>
        <begin position="350"/>
        <end position="359"/>
    </location>
</feature>
<evidence type="ECO:0000256" key="5">
    <source>
        <dbReference type="ARBA" id="ARBA00022771"/>
    </source>
</evidence>
<dbReference type="InterPro" id="IPR001849">
    <property type="entry name" value="PH_domain"/>
</dbReference>
<dbReference type="OrthoDB" id="660555at2759"/>
<evidence type="ECO:0000259" key="12">
    <source>
        <dbReference type="PROSITE" id="PS50178"/>
    </source>
</evidence>
<dbReference type="SMART" id="SM00233">
    <property type="entry name" value="PH"/>
    <property type="match status" value="1"/>
</dbReference>
<dbReference type="GO" id="GO:0005085">
    <property type="term" value="F:guanyl-nucleotide exchange factor activity"/>
    <property type="evidence" value="ECO:0007669"/>
    <property type="project" value="UniProtKB-KW"/>
</dbReference>
<feature type="compositionally biased region" description="Polar residues" evidence="9">
    <location>
        <begin position="376"/>
        <end position="394"/>
    </location>
</feature>
<dbReference type="PANTHER" id="PTHR12673">
    <property type="entry name" value="FACIOGENITAL DYSPLASIA PROTEIN"/>
    <property type="match status" value="1"/>
</dbReference>
<feature type="region of interest" description="Disordered" evidence="9">
    <location>
        <begin position="131"/>
        <end position="169"/>
    </location>
</feature>
<feature type="region of interest" description="Disordered" evidence="9">
    <location>
        <begin position="260"/>
        <end position="317"/>
    </location>
</feature>
<dbReference type="InterPro" id="IPR013083">
    <property type="entry name" value="Znf_RING/FYVE/PHD"/>
</dbReference>
<keyword evidence="4" id="KW-0479">Metal-binding</keyword>
<feature type="compositionally biased region" description="Polar residues" evidence="9">
    <location>
        <begin position="291"/>
        <end position="301"/>
    </location>
</feature>
<keyword evidence="3" id="KW-0344">Guanine-nucleotide releasing factor</keyword>
<keyword evidence="7" id="KW-0206">Cytoskeleton</keyword>
<dbReference type="InterPro" id="IPR000306">
    <property type="entry name" value="Znf_FYVE"/>
</dbReference>
<dbReference type="Pfam" id="PF01363">
    <property type="entry name" value="FYVE"/>
    <property type="match status" value="1"/>
</dbReference>
<keyword evidence="2" id="KW-0963">Cytoplasm</keyword>
<feature type="compositionally biased region" description="Pro residues" evidence="9">
    <location>
        <begin position="30"/>
        <end position="45"/>
    </location>
</feature>
<reference evidence="13" key="1">
    <citation type="journal article" date="2014" name="Genome Announc.">
        <title>Draft genome sequence of Rhodosporidium toruloides CECT1137, an oleaginous yeast of biotechnological interest.</title>
        <authorList>
            <person name="Morin N."/>
            <person name="Calcas X."/>
            <person name="Devillers H."/>
            <person name="Durrens P."/>
            <person name="Sherman D.J."/>
            <person name="Nicaud J.-M."/>
            <person name="Neuveglise C."/>
        </authorList>
    </citation>
    <scope>NUCLEOTIDE SEQUENCE</scope>
    <source>
        <strain evidence="13">CECT1137</strain>
    </source>
</reference>
<dbReference type="EMBL" id="LK052952">
    <property type="protein sequence ID" value="CDR48305.1"/>
    <property type="molecule type" value="Genomic_DNA"/>
</dbReference>
<evidence type="ECO:0000256" key="9">
    <source>
        <dbReference type="SAM" id="MobiDB-lite"/>
    </source>
</evidence>
<dbReference type="GO" id="GO:0005737">
    <property type="term" value="C:cytoplasm"/>
    <property type="evidence" value="ECO:0007669"/>
    <property type="project" value="TreeGrafter"/>
</dbReference>
<evidence type="ECO:0000259" key="10">
    <source>
        <dbReference type="PROSITE" id="PS50003"/>
    </source>
</evidence>
<dbReference type="InterPro" id="IPR017455">
    <property type="entry name" value="Znf_FYVE-rel"/>
</dbReference>
<dbReference type="InterPro" id="IPR011993">
    <property type="entry name" value="PH-like_dom_sf"/>
</dbReference>
<feature type="region of interest" description="Disordered" evidence="9">
    <location>
        <begin position="30"/>
        <end position="90"/>
    </location>
</feature>
<feature type="compositionally biased region" description="Low complexity" evidence="9">
    <location>
        <begin position="60"/>
        <end position="72"/>
    </location>
</feature>
<feature type="region of interest" description="Disordered" evidence="9">
    <location>
        <begin position="683"/>
        <end position="717"/>
    </location>
</feature>
<comment type="subcellular location">
    <subcellularLocation>
        <location evidence="1">Cytoplasm</location>
        <location evidence="1">Cytoskeleton</location>
    </subcellularLocation>
</comment>
<dbReference type="Pfam" id="PF22697">
    <property type="entry name" value="SOS1_NGEF_PH"/>
    <property type="match status" value="1"/>
</dbReference>
<dbReference type="Pfam" id="PF00621">
    <property type="entry name" value="RhoGEF"/>
    <property type="match status" value="1"/>
</dbReference>
<feature type="domain" description="PH" evidence="10">
    <location>
        <begin position="565"/>
        <end position="673"/>
    </location>
</feature>
<dbReference type="SUPFAM" id="SSF57903">
    <property type="entry name" value="FYVE/PHD zinc finger"/>
    <property type="match status" value="1"/>
</dbReference>
<feature type="region of interest" description="Disordered" evidence="9">
    <location>
        <begin position="756"/>
        <end position="813"/>
    </location>
</feature>
<dbReference type="Gene3D" id="1.20.900.10">
    <property type="entry name" value="Dbl homology (DH) domain"/>
    <property type="match status" value="1"/>
</dbReference>
<dbReference type="PROSITE" id="PS50010">
    <property type="entry name" value="DH_2"/>
    <property type="match status" value="1"/>
</dbReference>
<feature type="compositionally biased region" description="Basic and acidic residues" evidence="9">
    <location>
        <begin position="694"/>
        <end position="704"/>
    </location>
</feature>
<proteinExistence type="predicted"/>
<feature type="compositionally biased region" description="Low complexity" evidence="9">
    <location>
        <begin position="365"/>
        <end position="375"/>
    </location>
</feature>
<keyword evidence="5 8" id="KW-0863">Zinc-finger</keyword>
<dbReference type="SMART" id="SM00064">
    <property type="entry name" value="FYVE"/>
    <property type="match status" value="1"/>
</dbReference>
<keyword evidence="6" id="KW-0862">Zinc</keyword>
<evidence type="ECO:0000256" key="1">
    <source>
        <dbReference type="ARBA" id="ARBA00004245"/>
    </source>
</evidence>
<dbReference type="SUPFAM" id="SSF50729">
    <property type="entry name" value="PH domain-like"/>
    <property type="match status" value="1"/>
</dbReference>
<sequence>MPLDTTKFSTMTPLPVFPVSDDYLSKHASPPPAVLFPSSPAPPDEPTFIPFPTRSKSPPARSSRLSVASNSSTKRDSTLISGPRPPFLRQRQTSLPASLVASRHYSFAGNLASGANRFSVASFSSCESVAEEEDMGERTNGGQAGKAVATGQSASSPASRRSSISSKRYSVSPLEGQYQSFASASVSAEALGQPNKSSVSKDTNAAPVVAKRNERRWRIAEELRDTEKGYVAVLEEVDELYYQPLLSALPIDDPLSRRSSKRYSAMSAGSTPSHSPRQSIDFHSPSPAQPPSRTRTSTANSLPLDDKTSSSASPPQSILSRREINEIFSNFADVLNLSRFMLATLEEAIPPRPSQPVPLVPARESTTTSSTTSRSAPDQTTTASLSTSVGSEASSPGEGALGNQPRQRTLSTRSDVPRRRRQPAPPLALGKALLPVLPFLKQYSLFCANYGSALSRLARLEQSTIWREFVAKQEKLQAGKIGLAGLLLGIVQRVPRYRLLLQELVEYTDDDHPDATDLEAAFALVDQVATHLDAQIASHTHSLELLDLQRSFHTLPFTLIEPGRRLLKSGLVIKIANSGKEEKRRFFLFSDILIEATQEDDWSAFASASGSTFTFRHRFELDDVTVVANDETSVDGVTKYGIEVLSSQQSFLAFAESGSERDLWLESLRGAKAQLMSDRTTLQRTNSLNRAPSRRADPRSDRRISLPPAASPTPFALNPSSLSHLVVPARQISLPPALGYIPPTPNEELDKQLAVDEQQISHSPLSSPTLPPAPAYPSFPRQSSAPAFGSSALATSTTPSASPQAPGRPSLSRARRWSEAPSIALQALSSALALDPLADADGIEYPVVDEYRAPVWVPDSKASRCMNCRTPFGLWRRKHHCRLCGNIVCFACSNKYFLIPATLLSGSSGAPDSLAEPDRLARSCDTCYDSLFLPSSPSASTLSRSSRLLASRPAPADPEIAKLPPTIRVRSETGRGRVLGAWDAAGGGGGTWKGTWSKRRVGEVDWAALRDTDGAGSEPVQVPARKSRARRESVVDKLRGLLARGGVEAT</sequence>
<evidence type="ECO:0000256" key="4">
    <source>
        <dbReference type="ARBA" id="ARBA00022723"/>
    </source>
</evidence>
<dbReference type="InterPro" id="IPR011011">
    <property type="entry name" value="Znf_FYVE_PHD"/>
</dbReference>
<organism evidence="13">
    <name type="scientific">Rhodotorula toruloides</name>
    <name type="common">Yeast</name>
    <name type="synonym">Rhodosporidium toruloides</name>
    <dbReference type="NCBI Taxonomy" id="5286"/>
    <lineage>
        <taxon>Eukaryota</taxon>
        <taxon>Fungi</taxon>
        <taxon>Dikarya</taxon>
        <taxon>Basidiomycota</taxon>
        <taxon>Pucciniomycotina</taxon>
        <taxon>Microbotryomycetes</taxon>
        <taxon>Sporidiobolales</taxon>
        <taxon>Sporidiobolaceae</taxon>
        <taxon>Rhodotorula</taxon>
    </lineage>
</organism>
<evidence type="ECO:0000256" key="3">
    <source>
        <dbReference type="ARBA" id="ARBA00022658"/>
    </source>
</evidence>
<name>A0A061BMJ5_RHOTO</name>
<feature type="compositionally biased region" description="Low complexity" evidence="9">
    <location>
        <begin position="790"/>
        <end position="805"/>
    </location>
</feature>
<dbReference type="SUPFAM" id="SSF48065">
    <property type="entry name" value="DBL homology domain (DH-domain)"/>
    <property type="match status" value="1"/>
</dbReference>
<accession>A0A061BMJ5</accession>
<dbReference type="InterPro" id="IPR035899">
    <property type="entry name" value="DBL_dom_sf"/>
</dbReference>
<evidence type="ECO:0000256" key="7">
    <source>
        <dbReference type="ARBA" id="ARBA00023212"/>
    </source>
</evidence>
<dbReference type="SMART" id="SM00325">
    <property type="entry name" value="RhoGEF"/>
    <property type="match status" value="1"/>
</dbReference>
<feature type="region of interest" description="Disordered" evidence="9">
    <location>
        <begin position="350"/>
        <end position="424"/>
    </location>
</feature>
<evidence type="ECO:0000256" key="6">
    <source>
        <dbReference type="ARBA" id="ARBA00022833"/>
    </source>
</evidence>
<evidence type="ECO:0000256" key="2">
    <source>
        <dbReference type="ARBA" id="ARBA00022490"/>
    </source>
</evidence>
<dbReference type="PROSITE" id="PS50178">
    <property type="entry name" value="ZF_FYVE"/>
    <property type="match status" value="1"/>
</dbReference>